<dbReference type="RefSeq" id="WP_344617433.1">
    <property type="nucleotide sequence ID" value="NZ_BAAARV010000074.1"/>
</dbReference>
<name>A0ABN3H9B5_9ACTN</name>
<dbReference type="InterPro" id="IPR000073">
    <property type="entry name" value="AB_hydrolase_1"/>
</dbReference>
<protein>
    <submittedName>
        <fullName evidence="2">Alpha/beta fold hydrolase</fullName>
    </submittedName>
</protein>
<dbReference type="PANTHER" id="PTHR46438">
    <property type="entry name" value="ALPHA/BETA-HYDROLASES SUPERFAMILY PROTEIN"/>
    <property type="match status" value="1"/>
</dbReference>
<dbReference type="Gene3D" id="3.40.50.1820">
    <property type="entry name" value="alpha/beta hydrolase"/>
    <property type="match status" value="1"/>
</dbReference>
<dbReference type="EMBL" id="BAAARV010000074">
    <property type="protein sequence ID" value="GAA2373108.1"/>
    <property type="molecule type" value="Genomic_DNA"/>
</dbReference>
<sequence length="285" mass="31036">MTLWTDLALTTLTTFRVHTVQVGPWSTRVLEAGTGQPLVLMHGTGGHLEAYARNVPALAERFRVVAYDFPGHGRTTLATRDLEIADYVGHLLGLLDALGIERAHLSGESLGGWVAVKFAAAHLDRVGRLVLNTPGGTMATPEVMERIRTLSQEAADDPTPERIRARLNWLMADPGSVTDELVAIRRAIYAQPGFATSMRHLLCLQDPQVRRRNLITPDELASVTAPAVVVWTSDDPSGPAAAGMAMAEQLPHGTFALIDRAGHWPQWEQRAAFDRVVLDHLLVAA</sequence>
<evidence type="ECO:0000313" key="2">
    <source>
        <dbReference type="EMBL" id="GAA2373108.1"/>
    </source>
</evidence>
<dbReference type="SUPFAM" id="SSF53474">
    <property type="entry name" value="alpha/beta-Hydrolases"/>
    <property type="match status" value="1"/>
</dbReference>
<comment type="caution">
    <text evidence="2">The sequence shown here is derived from an EMBL/GenBank/DDBJ whole genome shotgun (WGS) entry which is preliminary data.</text>
</comment>
<proteinExistence type="predicted"/>
<keyword evidence="3" id="KW-1185">Reference proteome</keyword>
<keyword evidence="2" id="KW-0378">Hydrolase</keyword>
<dbReference type="Pfam" id="PF00561">
    <property type="entry name" value="Abhydrolase_1"/>
    <property type="match status" value="1"/>
</dbReference>
<dbReference type="InterPro" id="IPR029058">
    <property type="entry name" value="AB_hydrolase_fold"/>
</dbReference>
<dbReference type="Proteomes" id="UP001501444">
    <property type="component" value="Unassembled WGS sequence"/>
</dbReference>
<dbReference type="GO" id="GO:0016787">
    <property type="term" value="F:hydrolase activity"/>
    <property type="evidence" value="ECO:0007669"/>
    <property type="project" value="UniProtKB-KW"/>
</dbReference>
<feature type="domain" description="AB hydrolase-1" evidence="1">
    <location>
        <begin position="37"/>
        <end position="268"/>
    </location>
</feature>
<evidence type="ECO:0000259" key="1">
    <source>
        <dbReference type="Pfam" id="PF00561"/>
    </source>
</evidence>
<dbReference type="PANTHER" id="PTHR46438:SF11">
    <property type="entry name" value="LIPASE-RELATED"/>
    <property type="match status" value="1"/>
</dbReference>
<gene>
    <name evidence="2" type="ORF">GCM10010170_075680</name>
</gene>
<organism evidence="2 3">
    <name type="scientific">Dactylosporangium salmoneum</name>
    <dbReference type="NCBI Taxonomy" id="53361"/>
    <lineage>
        <taxon>Bacteria</taxon>
        <taxon>Bacillati</taxon>
        <taxon>Actinomycetota</taxon>
        <taxon>Actinomycetes</taxon>
        <taxon>Micromonosporales</taxon>
        <taxon>Micromonosporaceae</taxon>
        <taxon>Dactylosporangium</taxon>
    </lineage>
</organism>
<accession>A0ABN3H9B5</accession>
<evidence type="ECO:0000313" key="3">
    <source>
        <dbReference type="Proteomes" id="UP001501444"/>
    </source>
</evidence>
<dbReference type="PRINTS" id="PR00111">
    <property type="entry name" value="ABHYDROLASE"/>
</dbReference>
<reference evidence="2 3" key="1">
    <citation type="journal article" date="2019" name="Int. J. Syst. Evol. Microbiol.">
        <title>The Global Catalogue of Microorganisms (GCM) 10K type strain sequencing project: providing services to taxonomists for standard genome sequencing and annotation.</title>
        <authorList>
            <consortium name="The Broad Institute Genomics Platform"/>
            <consortium name="The Broad Institute Genome Sequencing Center for Infectious Disease"/>
            <person name="Wu L."/>
            <person name="Ma J."/>
        </authorList>
    </citation>
    <scope>NUCLEOTIDE SEQUENCE [LARGE SCALE GENOMIC DNA]</scope>
    <source>
        <strain evidence="2 3">JCM 3272</strain>
    </source>
</reference>